<gene>
    <name evidence="2" type="ORF">PENTCL1PPCAC_8749</name>
</gene>
<dbReference type="GO" id="GO:0008157">
    <property type="term" value="F:protein phosphatase 1 binding"/>
    <property type="evidence" value="ECO:0007669"/>
    <property type="project" value="TreeGrafter"/>
</dbReference>
<proteinExistence type="predicted"/>
<organism evidence="2 3">
    <name type="scientific">Pristionchus entomophagus</name>
    <dbReference type="NCBI Taxonomy" id="358040"/>
    <lineage>
        <taxon>Eukaryota</taxon>
        <taxon>Metazoa</taxon>
        <taxon>Ecdysozoa</taxon>
        <taxon>Nematoda</taxon>
        <taxon>Chromadorea</taxon>
        <taxon>Rhabditida</taxon>
        <taxon>Rhabditina</taxon>
        <taxon>Diplogasteromorpha</taxon>
        <taxon>Diplogasteroidea</taxon>
        <taxon>Neodiplogasteridae</taxon>
        <taxon>Pristionchus</taxon>
    </lineage>
</organism>
<dbReference type="EMBL" id="BTSX01000002">
    <property type="protein sequence ID" value="GMS86574.1"/>
    <property type="molecule type" value="Genomic_DNA"/>
</dbReference>
<reference evidence="2" key="1">
    <citation type="submission" date="2023-10" db="EMBL/GenBank/DDBJ databases">
        <title>Genome assembly of Pristionchus species.</title>
        <authorList>
            <person name="Yoshida K."/>
            <person name="Sommer R.J."/>
        </authorList>
    </citation>
    <scope>NUCLEOTIDE SEQUENCE</scope>
    <source>
        <strain evidence="2">RS0144</strain>
    </source>
</reference>
<feature type="domain" description="CBM21" evidence="1">
    <location>
        <begin position="60"/>
        <end position="165"/>
    </location>
</feature>
<evidence type="ECO:0000259" key="1">
    <source>
        <dbReference type="PROSITE" id="PS51159"/>
    </source>
</evidence>
<sequence>MGSVFSACAKSNDSNGSTATKKAPSAYLPSFTGIGRTRALFSPKKSTGTAFIQRSDSESIEKARSANVTIVSLRASDVGLVTGEIYVRNLAYEKKVTVRYTMDGWATHSEMPAVFSRNVDEEIDAFGFILALPKQNSGKCELCVCYSVADAELWDNNEGANYALDQAASEKKQ</sequence>
<dbReference type="PANTHER" id="PTHR12307:SF53">
    <property type="entry name" value="PROTEIN PHOSPHATASE 1 REGULATORY SUBUNIT"/>
    <property type="match status" value="1"/>
</dbReference>
<comment type="caution">
    <text evidence="2">The sequence shown here is derived from an EMBL/GenBank/DDBJ whole genome shotgun (WGS) entry which is preliminary data.</text>
</comment>
<dbReference type="AlphaFoldDB" id="A0AAV5T219"/>
<dbReference type="Proteomes" id="UP001432027">
    <property type="component" value="Unassembled WGS sequence"/>
</dbReference>
<protein>
    <recommendedName>
        <fullName evidence="1">CBM21 domain-containing protein</fullName>
    </recommendedName>
</protein>
<dbReference type="GO" id="GO:0005979">
    <property type="term" value="P:regulation of glycogen biosynthetic process"/>
    <property type="evidence" value="ECO:0007669"/>
    <property type="project" value="TreeGrafter"/>
</dbReference>
<keyword evidence="3" id="KW-1185">Reference proteome</keyword>
<dbReference type="GO" id="GO:0000164">
    <property type="term" value="C:protein phosphatase type 1 complex"/>
    <property type="evidence" value="ECO:0007669"/>
    <property type="project" value="TreeGrafter"/>
</dbReference>
<evidence type="ECO:0000313" key="2">
    <source>
        <dbReference type="EMBL" id="GMS86574.1"/>
    </source>
</evidence>
<dbReference type="Pfam" id="PF03370">
    <property type="entry name" value="CBM_21"/>
    <property type="match status" value="1"/>
</dbReference>
<dbReference type="Gene3D" id="2.60.40.2440">
    <property type="entry name" value="Carbohydrate binding type-21 domain"/>
    <property type="match status" value="1"/>
</dbReference>
<dbReference type="GO" id="GO:2001069">
    <property type="term" value="F:glycogen binding"/>
    <property type="evidence" value="ECO:0007669"/>
    <property type="project" value="TreeGrafter"/>
</dbReference>
<dbReference type="PANTHER" id="PTHR12307">
    <property type="entry name" value="PROTEIN PHOSPHATASE 1 REGULATORY SUBUNIT"/>
    <property type="match status" value="1"/>
</dbReference>
<evidence type="ECO:0000313" key="3">
    <source>
        <dbReference type="Proteomes" id="UP001432027"/>
    </source>
</evidence>
<dbReference type="InterPro" id="IPR038175">
    <property type="entry name" value="CBM21_dom_sf"/>
</dbReference>
<accession>A0AAV5T219</accession>
<dbReference type="InterPro" id="IPR050782">
    <property type="entry name" value="PP1_regulatory_subunit_3"/>
</dbReference>
<dbReference type="InterPro" id="IPR005036">
    <property type="entry name" value="CBM21_dom"/>
</dbReference>
<name>A0AAV5T219_9BILA</name>
<dbReference type="PROSITE" id="PS51159">
    <property type="entry name" value="CBM21"/>
    <property type="match status" value="1"/>
</dbReference>